<sequence>MHHNPLFSDNRLGTGKFRAAKLNWLGFSDGCANQAARSCM</sequence>
<protein>
    <submittedName>
        <fullName evidence="1">Uncharacterized protein</fullName>
    </submittedName>
</protein>
<accession>A0A368RUK2</accession>
<proteinExistence type="predicted"/>
<dbReference type="EMBL" id="CM003534">
    <property type="protein sequence ID" value="RCV33896.1"/>
    <property type="molecule type" value="Genomic_DNA"/>
</dbReference>
<organism evidence="1">
    <name type="scientific">Setaria italica</name>
    <name type="common">Foxtail millet</name>
    <name type="synonym">Panicum italicum</name>
    <dbReference type="NCBI Taxonomy" id="4555"/>
    <lineage>
        <taxon>Eukaryota</taxon>
        <taxon>Viridiplantae</taxon>
        <taxon>Streptophyta</taxon>
        <taxon>Embryophyta</taxon>
        <taxon>Tracheophyta</taxon>
        <taxon>Spermatophyta</taxon>
        <taxon>Magnoliopsida</taxon>
        <taxon>Liliopsida</taxon>
        <taxon>Poales</taxon>
        <taxon>Poaceae</taxon>
        <taxon>PACMAD clade</taxon>
        <taxon>Panicoideae</taxon>
        <taxon>Panicodae</taxon>
        <taxon>Paniceae</taxon>
        <taxon>Cenchrinae</taxon>
        <taxon>Setaria</taxon>
    </lineage>
</organism>
<reference evidence="1" key="2">
    <citation type="submission" date="2015-07" db="EMBL/GenBank/DDBJ databases">
        <authorList>
            <person name="Noorani M."/>
        </authorList>
    </citation>
    <scope>NUCLEOTIDE SEQUENCE</scope>
    <source>
        <strain evidence="1">Yugu1</strain>
    </source>
</reference>
<evidence type="ECO:0000313" key="1">
    <source>
        <dbReference type="EMBL" id="RCV33896.1"/>
    </source>
</evidence>
<name>A0A368RUK2_SETIT</name>
<dbReference type="AlphaFoldDB" id="A0A368RUK2"/>
<reference evidence="1" key="1">
    <citation type="journal article" date="2012" name="Nat. Biotechnol.">
        <title>Reference genome sequence of the model plant Setaria.</title>
        <authorList>
            <person name="Bennetzen J.L."/>
            <person name="Schmutz J."/>
            <person name="Wang H."/>
            <person name="Percifield R."/>
            <person name="Hawkins J."/>
            <person name="Pontaroli A.C."/>
            <person name="Estep M."/>
            <person name="Feng L."/>
            <person name="Vaughn J.N."/>
            <person name="Grimwood J."/>
            <person name="Jenkins J."/>
            <person name="Barry K."/>
            <person name="Lindquist E."/>
            <person name="Hellsten U."/>
            <person name="Deshpande S."/>
            <person name="Wang X."/>
            <person name="Wu X."/>
            <person name="Mitros T."/>
            <person name="Triplett J."/>
            <person name="Yang X."/>
            <person name="Ye C.Y."/>
            <person name="Mauro-Herrera M."/>
            <person name="Wang L."/>
            <person name="Li P."/>
            <person name="Sharma M."/>
            <person name="Sharma R."/>
            <person name="Ronald P.C."/>
            <person name="Panaud O."/>
            <person name="Kellogg E.A."/>
            <person name="Brutnell T.P."/>
            <person name="Doust A.N."/>
            <person name="Tuskan G.A."/>
            <person name="Rokhsar D."/>
            <person name="Devos K.M."/>
        </authorList>
    </citation>
    <scope>NUCLEOTIDE SEQUENCE [LARGE SCALE GENOMIC DNA]</scope>
    <source>
        <strain evidence="1">Yugu1</strain>
    </source>
</reference>
<gene>
    <name evidence="1" type="ORF">SETIT_7G119500v2</name>
</gene>